<protein>
    <submittedName>
        <fullName evidence="3">Uncharacterized protein</fullName>
    </submittedName>
</protein>
<sequence>MRSRLISFLFATALLGSLVSVAASPVQSGPSSSRSGVKKSYPRKGPTSAPGPPAYLGLYTDEGWVFMDASPEIRQKATLSFGIGRSIYVYDAVTETVKQLETDYTLRAGTQSGRNVPNFSDRDFRFDLLDIEMFHTYHKDKTLSADFMSKSQLEAATGEKITDDRSYCKAGFVRLKTHFPLPQYYRLYHEFDNIMEKVKPKTASESARLSNLINY</sequence>
<evidence type="ECO:0000256" key="2">
    <source>
        <dbReference type="SAM" id="SignalP"/>
    </source>
</evidence>
<keyword evidence="4" id="KW-1185">Reference proteome</keyword>
<dbReference type="AlphaFoldDB" id="A0AA38P0B5"/>
<evidence type="ECO:0000313" key="3">
    <source>
        <dbReference type="EMBL" id="KAJ3833943.1"/>
    </source>
</evidence>
<feature type="region of interest" description="Disordered" evidence="1">
    <location>
        <begin position="24"/>
        <end position="53"/>
    </location>
</feature>
<keyword evidence="2" id="KW-0732">Signal</keyword>
<comment type="caution">
    <text evidence="3">The sequence shown here is derived from an EMBL/GenBank/DDBJ whole genome shotgun (WGS) entry which is preliminary data.</text>
</comment>
<feature type="compositionally biased region" description="Low complexity" evidence="1">
    <location>
        <begin position="24"/>
        <end position="35"/>
    </location>
</feature>
<proteinExistence type="predicted"/>
<feature type="signal peptide" evidence="2">
    <location>
        <begin position="1"/>
        <end position="23"/>
    </location>
</feature>
<name>A0AA38P0B5_9AGAR</name>
<gene>
    <name evidence="3" type="ORF">F5878DRAFT_381774</name>
</gene>
<evidence type="ECO:0000256" key="1">
    <source>
        <dbReference type="SAM" id="MobiDB-lite"/>
    </source>
</evidence>
<dbReference type="EMBL" id="MU806608">
    <property type="protein sequence ID" value="KAJ3833943.1"/>
    <property type="molecule type" value="Genomic_DNA"/>
</dbReference>
<reference evidence="3" key="1">
    <citation type="submission" date="2022-08" db="EMBL/GenBank/DDBJ databases">
        <authorList>
            <consortium name="DOE Joint Genome Institute"/>
            <person name="Min B."/>
            <person name="Riley R."/>
            <person name="Sierra-Patev S."/>
            <person name="Naranjo-Ortiz M."/>
            <person name="Looney B."/>
            <person name="Konkel Z."/>
            <person name="Slot J.C."/>
            <person name="Sakamoto Y."/>
            <person name="Steenwyk J.L."/>
            <person name="Rokas A."/>
            <person name="Carro J."/>
            <person name="Camarero S."/>
            <person name="Ferreira P."/>
            <person name="Molpeceres G."/>
            <person name="Ruiz-Duenas F.J."/>
            <person name="Serrano A."/>
            <person name="Henrissat B."/>
            <person name="Drula E."/>
            <person name="Hughes K.W."/>
            <person name="Mata J.L."/>
            <person name="Ishikawa N.K."/>
            <person name="Vargas-Isla R."/>
            <person name="Ushijima S."/>
            <person name="Smith C.A."/>
            <person name="Ahrendt S."/>
            <person name="Andreopoulos W."/>
            <person name="He G."/>
            <person name="Labutti K."/>
            <person name="Lipzen A."/>
            <person name="Ng V."/>
            <person name="Sandor L."/>
            <person name="Barry K."/>
            <person name="Martinez A.T."/>
            <person name="Xiao Y."/>
            <person name="Gibbons J.G."/>
            <person name="Terashima K."/>
            <person name="Hibbett D.S."/>
            <person name="Grigoriev I.V."/>
        </authorList>
    </citation>
    <scope>NUCLEOTIDE SEQUENCE</scope>
    <source>
        <strain evidence="3">TFB9207</strain>
    </source>
</reference>
<feature type="chain" id="PRO_5041332028" evidence="2">
    <location>
        <begin position="24"/>
        <end position="215"/>
    </location>
</feature>
<organism evidence="3 4">
    <name type="scientific">Lentinula raphanica</name>
    <dbReference type="NCBI Taxonomy" id="153919"/>
    <lineage>
        <taxon>Eukaryota</taxon>
        <taxon>Fungi</taxon>
        <taxon>Dikarya</taxon>
        <taxon>Basidiomycota</taxon>
        <taxon>Agaricomycotina</taxon>
        <taxon>Agaricomycetes</taxon>
        <taxon>Agaricomycetidae</taxon>
        <taxon>Agaricales</taxon>
        <taxon>Marasmiineae</taxon>
        <taxon>Omphalotaceae</taxon>
        <taxon>Lentinula</taxon>
    </lineage>
</organism>
<dbReference type="Proteomes" id="UP001163846">
    <property type="component" value="Unassembled WGS sequence"/>
</dbReference>
<accession>A0AA38P0B5</accession>
<evidence type="ECO:0000313" key="4">
    <source>
        <dbReference type="Proteomes" id="UP001163846"/>
    </source>
</evidence>